<comment type="caution">
    <text evidence="2">Lacks conserved residue(s) required for the propagation of feature annotation.</text>
</comment>
<accession>A0A6P8HLP2</accession>
<name>A0A6P8HLP2_ACTTE</name>
<keyword evidence="2" id="KW-0245">EGF-like domain</keyword>
<dbReference type="SMART" id="SM00231">
    <property type="entry name" value="FA58C"/>
    <property type="match status" value="1"/>
</dbReference>
<dbReference type="SMART" id="SM00181">
    <property type="entry name" value="EGF"/>
    <property type="match status" value="1"/>
</dbReference>
<dbReference type="PROSITE" id="PS50948">
    <property type="entry name" value="PAN"/>
    <property type="match status" value="1"/>
</dbReference>
<dbReference type="OrthoDB" id="9973968at2759"/>
<dbReference type="AlphaFoldDB" id="A0A6P8HLP2"/>
<dbReference type="InterPro" id="IPR008979">
    <property type="entry name" value="Galactose-bd-like_sf"/>
</dbReference>
<dbReference type="InterPro" id="IPR000421">
    <property type="entry name" value="FA58C"/>
</dbReference>
<keyword evidence="2" id="KW-1015">Disulfide bond</keyword>
<dbReference type="PANTHER" id="PTHR24543">
    <property type="entry name" value="MULTICOPPER OXIDASE-RELATED"/>
    <property type="match status" value="1"/>
</dbReference>
<feature type="domain" description="Apple" evidence="5">
    <location>
        <begin position="63"/>
        <end position="143"/>
    </location>
</feature>
<feature type="disulfide bond" evidence="2">
    <location>
        <begin position="174"/>
        <end position="183"/>
    </location>
</feature>
<sequence length="340" mass="38368">MVYHTTHHSSSSKSFTQVAAMSTLAIKTSLLLSTISRCITDQQFNWFMVLGFISIQTIIRISCTNECRSVTSIDRYTLKGHAYKTVKDKDVITCVVTCDHDPACYSINYIFSTGTCELCHTTRVSHPSDLIYTPDSVYMEHLSRPAGSCSGNMPCRNRGTCVNVPQSPGYRCFCRDHYVGDLCEECSSPHVGLSDNRLPNDKITGTSNGQWMITFFYPYMARLKGSSAWVSSLLDTSPFLEINVGPRSRMITKIATQGSPEYDWWTTSYSVKYSLNRVSWTDYTDNDTGQPKVFRGNSDRNTIVQHTFKPAFVARYLIVSLLGKHTRSAIRLEFYGCYAE</sequence>
<dbReference type="PROSITE" id="PS50022">
    <property type="entry name" value="FA58C_3"/>
    <property type="match status" value="1"/>
</dbReference>
<dbReference type="PROSITE" id="PS00022">
    <property type="entry name" value="EGF_1"/>
    <property type="match status" value="1"/>
</dbReference>
<evidence type="ECO:0000259" key="3">
    <source>
        <dbReference type="PROSITE" id="PS50022"/>
    </source>
</evidence>
<dbReference type="SUPFAM" id="SSF57196">
    <property type="entry name" value="EGF/Laminin"/>
    <property type="match status" value="1"/>
</dbReference>
<evidence type="ECO:0000313" key="7">
    <source>
        <dbReference type="RefSeq" id="XP_031556666.1"/>
    </source>
</evidence>
<dbReference type="PANTHER" id="PTHR24543:SF325">
    <property type="entry name" value="F5_8 TYPE C DOMAIN-CONTAINING PROTEIN"/>
    <property type="match status" value="1"/>
</dbReference>
<dbReference type="Gene3D" id="2.10.25.10">
    <property type="entry name" value="Laminin"/>
    <property type="match status" value="1"/>
</dbReference>
<protein>
    <submittedName>
        <fullName evidence="7">Lactadherin-like isoform X1</fullName>
    </submittedName>
</protein>
<dbReference type="RefSeq" id="XP_031556666.1">
    <property type="nucleotide sequence ID" value="XM_031700806.1"/>
</dbReference>
<feature type="domain" description="F5/8 type C" evidence="3">
    <location>
        <begin position="186"/>
        <end position="337"/>
    </location>
</feature>
<comment type="similarity">
    <text evidence="1">Belongs to the EGF domain peptide family.</text>
</comment>
<dbReference type="Gene3D" id="3.50.4.10">
    <property type="entry name" value="Hepatocyte Growth Factor"/>
    <property type="match status" value="1"/>
</dbReference>
<reference evidence="7" key="1">
    <citation type="submission" date="2025-08" db="UniProtKB">
        <authorList>
            <consortium name="RefSeq"/>
        </authorList>
    </citation>
    <scope>IDENTIFICATION</scope>
    <source>
        <tissue evidence="7">Tentacle</tissue>
    </source>
</reference>
<dbReference type="Proteomes" id="UP000515163">
    <property type="component" value="Unplaced"/>
</dbReference>
<dbReference type="InParanoid" id="A0A6P8HLP2"/>
<gene>
    <name evidence="7" type="primary">LOC116293385</name>
</gene>
<evidence type="ECO:0000256" key="1">
    <source>
        <dbReference type="ARBA" id="ARBA00006373"/>
    </source>
</evidence>
<dbReference type="InterPro" id="IPR000742">
    <property type="entry name" value="EGF"/>
</dbReference>
<evidence type="ECO:0000256" key="2">
    <source>
        <dbReference type="PROSITE-ProRule" id="PRU00076"/>
    </source>
</evidence>
<dbReference type="CDD" id="cd00054">
    <property type="entry name" value="EGF_CA"/>
    <property type="match status" value="1"/>
</dbReference>
<dbReference type="Gene3D" id="2.60.120.260">
    <property type="entry name" value="Galactose-binding domain-like"/>
    <property type="match status" value="1"/>
</dbReference>
<dbReference type="PROSITE" id="PS50026">
    <property type="entry name" value="EGF_3"/>
    <property type="match status" value="1"/>
</dbReference>
<dbReference type="Pfam" id="PF00754">
    <property type="entry name" value="F5_F8_type_C"/>
    <property type="match status" value="1"/>
</dbReference>
<dbReference type="Pfam" id="PF00008">
    <property type="entry name" value="EGF"/>
    <property type="match status" value="1"/>
</dbReference>
<evidence type="ECO:0000313" key="6">
    <source>
        <dbReference type="Proteomes" id="UP000515163"/>
    </source>
</evidence>
<evidence type="ECO:0000259" key="4">
    <source>
        <dbReference type="PROSITE" id="PS50026"/>
    </source>
</evidence>
<feature type="domain" description="EGF-like" evidence="4">
    <location>
        <begin position="145"/>
        <end position="184"/>
    </location>
</feature>
<dbReference type="CDD" id="cd00057">
    <property type="entry name" value="FA58C"/>
    <property type="match status" value="1"/>
</dbReference>
<organism evidence="6 7">
    <name type="scientific">Actinia tenebrosa</name>
    <name type="common">Australian red waratah sea anemone</name>
    <dbReference type="NCBI Taxonomy" id="6105"/>
    <lineage>
        <taxon>Eukaryota</taxon>
        <taxon>Metazoa</taxon>
        <taxon>Cnidaria</taxon>
        <taxon>Anthozoa</taxon>
        <taxon>Hexacorallia</taxon>
        <taxon>Actiniaria</taxon>
        <taxon>Actiniidae</taxon>
        <taxon>Actinia</taxon>
    </lineage>
</organism>
<dbReference type="SUPFAM" id="SSF49785">
    <property type="entry name" value="Galactose-binding domain-like"/>
    <property type="match status" value="1"/>
</dbReference>
<dbReference type="KEGG" id="aten:116293385"/>
<proteinExistence type="inferred from homology"/>
<evidence type="ECO:0000259" key="5">
    <source>
        <dbReference type="PROSITE" id="PS50948"/>
    </source>
</evidence>
<keyword evidence="6" id="KW-1185">Reference proteome</keyword>
<dbReference type="InterPro" id="IPR003609">
    <property type="entry name" value="Pan_app"/>
</dbReference>
<feature type="disulfide bond" evidence="2">
    <location>
        <begin position="155"/>
        <end position="172"/>
    </location>
</feature>
<dbReference type="GeneID" id="116293385"/>